<protein>
    <submittedName>
        <fullName evidence="1">Uncharacterized protein</fullName>
    </submittedName>
</protein>
<dbReference type="EMBL" id="LMWW01000055">
    <property type="protein sequence ID" value="KUN78014.1"/>
    <property type="molecule type" value="Genomic_DNA"/>
</dbReference>
<dbReference type="AlphaFoldDB" id="A0A117R976"/>
<dbReference type="Proteomes" id="UP000052982">
    <property type="component" value="Unassembled WGS sequence"/>
</dbReference>
<organism evidence="1 2">
    <name type="scientific">Streptomyces griseoruber</name>
    <dbReference type="NCBI Taxonomy" id="1943"/>
    <lineage>
        <taxon>Bacteria</taxon>
        <taxon>Bacillati</taxon>
        <taxon>Actinomycetota</taxon>
        <taxon>Actinomycetes</taxon>
        <taxon>Kitasatosporales</taxon>
        <taxon>Streptomycetaceae</taxon>
        <taxon>Streptomyces</taxon>
    </lineage>
</organism>
<sequence length="97" mass="10754">MRRGDMRRVREADLRLGAAMAEVEGLYAAVLRAGTSGRRRRLQAELSRAAGRLADLAAPPSAPRTRTVVRRSRWGRRRALAERGAERIVARYGRGAS</sequence>
<dbReference type="RefSeq" id="WP_055631309.1">
    <property type="nucleotide sequence ID" value="NZ_JBIRRP010000004.1"/>
</dbReference>
<keyword evidence="2" id="KW-1185">Reference proteome</keyword>
<evidence type="ECO:0000313" key="1">
    <source>
        <dbReference type="EMBL" id="KUN78014.1"/>
    </source>
</evidence>
<dbReference type="OrthoDB" id="4338460at2"/>
<accession>A0A117R976</accession>
<comment type="caution">
    <text evidence="1">The sequence shown here is derived from an EMBL/GenBank/DDBJ whole genome shotgun (WGS) entry which is preliminary data.</text>
</comment>
<gene>
    <name evidence="1" type="ORF">AQJ64_32985</name>
</gene>
<evidence type="ECO:0000313" key="2">
    <source>
        <dbReference type="Proteomes" id="UP000052982"/>
    </source>
</evidence>
<reference evidence="1 2" key="1">
    <citation type="submission" date="2015-10" db="EMBL/GenBank/DDBJ databases">
        <title>Draft genome sequence of Streptomyces griseoruber DSM 40281, type strain for the species Streptomyces griseoruber.</title>
        <authorList>
            <person name="Ruckert C."/>
            <person name="Winkler A."/>
            <person name="Kalinowski J."/>
            <person name="Kampfer P."/>
            <person name="Glaeser S."/>
        </authorList>
    </citation>
    <scope>NUCLEOTIDE SEQUENCE [LARGE SCALE GENOMIC DNA]</scope>
    <source>
        <strain evidence="1 2">DSM 40281</strain>
    </source>
</reference>
<proteinExistence type="predicted"/>
<name>A0A117R976_9ACTN</name>